<dbReference type="Pfam" id="PF05345">
    <property type="entry name" value="He_PIG"/>
    <property type="match status" value="1"/>
</dbReference>
<dbReference type="Pfam" id="PF01436">
    <property type="entry name" value="NHL"/>
    <property type="match status" value="1"/>
</dbReference>
<dbReference type="Gene3D" id="2.60.40.10">
    <property type="entry name" value="Immunoglobulins"/>
    <property type="match status" value="1"/>
</dbReference>
<dbReference type="PANTHER" id="PTHR13833:SF71">
    <property type="entry name" value="NHL DOMAIN-CONTAINING PROTEIN"/>
    <property type="match status" value="1"/>
</dbReference>
<gene>
    <name evidence="3" type="ORF">C5745_19795</name>
</gene>
<sequence>GAEFGVTVEQTLTGYYNPMSSICAPDGTLYIANAGYHSIMKRTPSGVQTVFAGGNSTVYGYVNGTGTAARFRLPSFVVMDGSGNIFLTDQQNHRIRKITPSGAVTTFAGSGNIGSTNGTGTAASFHYPMGLAFDASGNLYVADAYNNKIRKITPSGVVSDYAGSGVQGTQDGAAGTARFYQPRSIYVDSKGDMYVADRLNNLLRKVSGGMVTTVAGNGTTGFVDGQGSAARFNGMGDVVVKEGNIYSVDIHNHALRYISPAGNVKTISTSGQFTTPVNICEGPGGKFYITENTTNRVKRVDVRRAYSISPALPDGLIFDESTGRISGRLGSVRASQSYTVTARNNMGSSTATVTFSVAAGSGPNASWGQNHILETIPRRAYGSLSTMEGKPVDSVNRRIQYFDGLGRPMQHVEWQGSPLKKDVVQYIEYDGFGREAIKYLPYADDTSNNGSFKVDGKLKQQYYYKNTGSITGKTTGWDAHVKKTDRPYAVTVFENSPLNRVKEQGSPGMVWQPAANRTPGTGRTVVTDHGTNVTIPSAEAVRLWKVDHNASGTPTGATGTTDYVAGRLYKTVVKDENWTSGRAGTVEEYKDFGDRVVLKRIWESESKKLETYYVYDDFGDLCYVVPPAVTQDKFTEAAADPVFDKYIYAYRYDGRRRLKEKKVPGRGWEHIVYNNNDQPVLTQDSVQRTKPLPEWSYTKYDAFGRVTETGIFRRNLSRGQLQDTLNLEQADASRALWETRGYNALSYDNKSYPRGTSTKTVLTVNYYDDYGFRATNVLPASSGLNNTAMVKGLLTGT</sequence>
<evidence type="ECO:0000256" key="1">
    <source>
        <dbReference type="ARBA" id="ARBA00022737"/>
    </source>
</evidence>
<dbReference type="Proteomes" id="UP000239711">
    <property type="component" value="Unassembled WGS sequence"/>
</dbReference>
<dbReference type="Pfam" id="PF20041">
    <property type="entry name" value="DUF6443"/>
    <property type="match status" value="1"/>
</dbReference>
<proteinExistence type="predicted"/>
<dbReference type="InterPro" id="IPR011042">
    <property type="entry name" value="6-blade_b-propeller_TolB-like"/>
</dbReference>
<comment type="caution">
    <text evidence="3">The sequence shown here is derived from an EMBL/GenBank/DDBJ whole genome shotgun (WGS) entry which is preliminary data.</text>
</comment>
<evidence type="ECO:0000313" key="4">
    <source>
        <dbReference type="Proteomes" id="UP000239711"/>
    </source>
</evidence>
<dbReference type="SUPFAM" id="SSF101898">
    <property type="entry name" value="NHL repeat"/>
    <property type="match status" value="1"/>
</dbReference>
<dbReference type="Gene3D" id="2.180.10.10">
    <property type="entry name" value="RHS repeat-associated core"/>
    <property type="match status" value="1"/>
</dbReference>
<dbReference type="Gene3D" id="2.120.10.30">
    <property type="entry name" value="TolB, C-terminal domain"/>
    <property type="match status" value="2"/>
</dbReference>
<organism evidence="3 4">
    <name type="scientific">Sphingobacterium haloxyli</name>
    <dbReference type="NCBI Taxonomy" id="2100533"/>
    <lineage>
        <taxon>Bacteria</taxon>
        <taxon>Pseudomonadati</taxon>
        <taxon>Bacteroidota</taxon>
        <taxon>Sphingobacteriia</taxon>
        <taxon>Sphingobacteriales</taxon>
        <taxon>Sphingobacteriaceae</taxon>
        <taxon>Sphingobacterium</taxon>
    </lineage>
</organism>
<dbReference type="InterPro" id="IPR045619">
    <property type="entry name" value="DUF6443"/>
</dbReference>
<dbReference type="InterPro" id="IPR013783">
    <property type="entry name" value="Ig-like_fold"/>
</dbReference>
<evidence type="ECO:0000259" key="2">
    <source>
        <dbReference type="Pfam" id="PF20041"/>
    </source>
</evidence>
<dbReference type="InterPro" id="IPR001258">
    <property type="entry name" value="NHL_repeat"/>
</dbReference>
<dbReference type="PANTHER" id="PTHR13833">
    <property type="match status" value="1"/>
</dbReference>
<feature type="domain" description="DUF6443" evidence="2">
    <location>
        <begin position="379"/>
        <end position="520"/>
    </location>
</feature>
<feature type="non-terminal residue" evidence="3">
    <location>
        <position position="1"/>
    </location>
</feature>
<dbReference type="EMBL" id="PVBQ01000036">
    <property type="protein sequence ID" value="PRD43776.1"/>
    <property type="molecule type" value="Genomic_DNA"/>
</dbReference>
<dbReference type="AlphaFoldDB" id="A0A2S9ITC8"/>
<name>A0A2S9ITC8_9SPHI</name>
<keyword evidence="4" id="KW-1185">Reference proteome</keyword>
<reference evidence="3 4" key="1">
    <citation type="submission" date="2018-02" db="EMBL/GenBank/DDBJ databases">
        <title>The draft genome of Sphingobacterium sp. 5JN-11.</title>
        <authorList>
            <person name="Liu L."/>
            <person name="Li L."/>
            <person name="Liang L."/>
            <person name="Zhang X."/>
            <person name="Wang T."/>
        </authorList>
    </citation>
    <scope>NUCLEOTIDE SEQUENCE [LARGE SCALE GENOMIC DNA]</scope>
    <source>
        <strain evidence="3 4">5JN-11</strain>
    </source>
</reference>
<evidence type="ECO:0000313" key="3">
    <source>
        <dbReference type="EMBL" id="PRD43776.1"/>
    </source>
</evidence>
<protein>
    <recommendedName>
        <fullName evidence="2">DUF6443 domain-containing protein</fullName>
    </recommendedName>
</protein>
<feature type="non-terminal residue" evidence="3">
    <location>
        <position position="797"/>
    </location>
</feature>
<accession>A0A2S9ITC8</accession>
<keyword evidence="1" id="KW-0677">Repeat</keyword>